<feature type="compositionally biased region" description="Basic and acidic residues" evidence="2">
    <location>
        <begin position="417"/>
        <end position="452"/>
    </location>
</feature>
<reference evidence="3" key="1">
    <citation type="journal article" date="2020" name="Fungal Divers.">
        <title>Resolving the Mortierellaceae phylogeny through synthesis of multi-gene phylogenetics and phylogenomics.</title>
        <authorList>
            <person name="Vandepol N."/>
            <person name="Liber J."/>
            <person name="Desiro A."/>
            <person name="Na H."/>
            <person name="Kennedy M."/>
            <person name="Barry K."/>
            <person name="Grigoriev I.V."/>
            <person name="Miller A.N."/>
            <person name="O'Donnell K."/>
            <person name="Stajich J.E."/>
            <person name="Bonito G."/>
        </authorList>
    </citation>
    <scope>NUCLEOTIDE SEQUENCE</scope>
    <source>
        <strain evidence="3">KOD948</strain>
    </source>
</reference>
<organism evidence="3 4">
    <name type="scientific">Mortierella polycephala</name>
    <dbReference type="NCBI Taxonomy" id="41804"/>
    <lineage>
        <taxon>Eukaryota</taxon>
        <taxon>Fungi</taxon>
        <taxon>Fungi incertae sedis</taxon>
        <taxon>Mucoromycota</taxon>
        <taxon>Mortierellomycotina</taxon>
        <taxon>Mortierellomycetes</taxon>
        <taxon>Mortierellales</taxon>
        <taxon>Mortierellaceae</taxon>
        <taxon>Mortierella</taxon>
    </lineage>
</organism>
<feature type="compositionally biased region" description="Low complexity" evidence="2">
    <location>
        <begin position="512"/>
        <end position="524"/>
    </location>
</feature>
<evidence type="ECO:0000256" key="2">
    <source>
        <dbReference type="SAM" id="MobiDB-lite"/>
    </source>
</evidence>
<feature type="region of interest" description="Disordered" evidence="2">
    <location>
        <begin position="316"/>
        <end position="595"/>
    </location>
</feature>
<feature type="compositionally biased region" description="Polar residues" evidence="2">
    <location>
        <begin position="574"/>
        <end position="584"/>
    </location>
</feature>
<feature type="compositionally biased region" description="Basic and acidic residues" evidence="2">
    <location>
        <begin position="360"/>
        <end position="369"/>
    </location>
</feature>
<accession>A0A9P6PMP8</accession>
<name>A0A9P6PMP8_9FUNG</name>
<feature type="compositionally biased region" description="Polar residues" evidence="2">
    <location>
        <begin position="370"/>
        <end position="390"/>
    </location>
</feature>
<feature type="coiled-coil region" evidence="1">
    <location>
        <begin position="243"/>
        <end position="270"/>
    </location>
</feature>
<proteinExistence type="predicted"/>
<dbReference type="OrthoDB" id="2438738at2759"/>
<dbReference type="AlphaFoldDB" id="A0A9P6PMP8"/>
<feature type="region of interest" description="Disordered" evidence="2">
    <location>
        <begin position="633"/>
        <end position="685"/>
    </location>
</feature>
<feature type="compositionally biased region" description="Basic and acidic residues" evidence="2">
    <location>
        <begin position="60"/>
        <end position="71"/>
    </location>
</feature>
<protein>
    <submittedName>
        <fullName evidence="3">Uncharacterized protein</fullName>
    </submittedName>
</protein>
<evidence type="ECO:0000313" key="4">
    <source>
        <dbReference type="Proteomes" id="UP000726737"/>
    </source>
</evidence>
<evidence type="ECO:0000313" key="3">
    <source>
        <dbReference type="EMBL" id="KAG0250167.1"/>
    </source>
</evidence>
<dbReference type="EMBL" id="JAAAJA010000718">
    <property type="protein sequence ID" value="KAG0250167.1"/>
    <property type="molecule type" value="Genomic_DNA"/>
</dbReference>
<feature type="compositionally biased region" description="Basic and acidic residues" evidence="2">
    <location>
        <begin position="392"/>
        <end position="404"/>
    </location>
</feature>
<feature type="region of interest" description="Disordered" evidence="2">
    <location>
        <begin position="1"/>
        <end position="102"/>
    </location>
</feature>
<feature type="compositionally biased region" description="Low complexity" evidence="2">
    <location>
        <begin position="477"/>
        <end position="492"/>
    </location>
</feature>
<feature type="compositionally biased region" description="Low complexity" evidence="2">
    <location>
        <begin position="78"/>
        <end position="100"/>
    </location>
</feature>
<comment type="caution">
    <text evidence="3">The sequence shown here is derived from an EMBL/GenBank/DDBJ whole genome shotgun (WGS) entry which is preliminary data.</text>
</comment>
<feature type="compositionally biased region" description="Polar residues" evidence="2">
    <location>
        <begin position="530"/>
        <end position="542"/>
    </location>
</feature>
<keyword evidence="1" id="KW-0175">Coiled coil</keyword>
<feature type="compositionally biased region" description="Basic and acidic residues" evidence="2">
    <location>
        <begin position="674"/>
        <end position="685"/>
    </location>
</feature>
<keyword evidence="4" id="KW-1185">Reference proteome</keyword>
<sequence>MTIIKPNSGFYRNTTAPHTHRQGGAVETTRRFRPSSTPTGILSPRRFRLQSLQPQPPPQPRRDQSNRDHSPPRFILEPTSRSRTRPSSMPSSSSRPQSQMLPPMHLPQRQMLLSSSSSSSSSSMPTHELQILHRRLLDLQSLQQYHEMQQDRLRRAFSEPDVRRWADTAHRHSIEDHPDYDTQRQQQVDNTRSMTQIREDPFVLDIEAIDNRIDTVINTIGMEHTDDDGDYMSLTTVEHSRHLEMAQREREEAAKLYDEAARRLRQAQEHEQAILFQREMQALNNQSKDSVTTSDGQVLFIHKETQAVLANTESCLEDPQEHPQHQQQHQQDQQQEEQQQQEHQQQQPNLVSPPVQVRHFLPDPGDRSSPRTATTLDGRGSDSSNNTTSPREIPHGNRTDETHGPFRRYPASPRVKVKTEEADENSRNMTDDLGKDIDKEERPFYEEYDVHVEVPSSMGSEAGDRDGRDEERINQDVSSQSRVRSASQRWRAPTPLPVKPKLPRSESPSKPLLPLTATSATSATDRYSDTRPNPVQSRSQAARSFIPRPRPYSQTRSQFHARLSALYRSRPILPTSSSRPQASRTRPPGSPHLPTDCNMHIDHVENMYYTPQDQLSSQWHIDRVENFYYYPHTQHSSPMSQRPRRSGSVVSSPAMSEMAHAVSNTTEEDSEMSSMDHPRKESPTL</sequence>
<gene>
    <name evidence="3" type="ORF">BG011_008600</name>
</gene>
<feature type="compositionally biased region" description="Basic and acidic residues" evidence="2">
    <location>
        <begin position="462"/>
        <end position="474"/>
    </location>
</feature>
<feature type="compositionally biased region" description="Low complexity" evidence="2">
    <location>
        <begin position="325"/>
        <end position="347"/>
    </location>
</feature>
<evidence type="ECO:0000256" key="1">
    <source>
        <dbReference type="SAM" id="Coils"/>
    </source>
</evidence>
<dbReference type="Proteomes" id="UP000726737">
    <property type="component" value="Unassembled WGS sequence"/>
</dbReference>